<sequence>MAEEVQKALEDMIPEMEEMQRTGLFTEDEIRAMVRKKKHFEYKIRRFRKRKEDFLSYIDYEVKLLSLLRRRRKKTAYYFKKREIDFSIIARINRLFRMVLFRHQGDINIWLSYLDFLQKIKMNRKISAVYIRMLAVHGDKPEVWVAAARWEFERNLAADVARKLLLRALKRHPKSHQIYSAHFQMELSNAQKLRDEMEEFTEENLRPKKKMKITKTLSKMDKVSETVLSGTLAKIVAEEALKDVPKDEVPALAVIFLSIAHKFDFAQDVRSWLVSKLVSDFPDCNITHDTVARRFLDKDAYEENEVPKLKTRIENCCNAYEESVKSIDTESMWGKYLDTVADLDATTMSRVKRDPERYFQLLCRAFEAKRIPVDHGLQLVSILQSREETQRAFVTLNSMIDQKLADGNNSDAAKLLMKKMDLLVSTKSVKFEEFAKEFFDVQQILYNKFLHNDAERVCTTAADCLLKNHSYKSDPNVKDFFERSFQLESRYCTLFRGAYIHWSFATKGIGSARAAFMQVSNLPPYTENCFRAMLEIEETLPDNFSRLQEIFELYLFHFKSRASVWIEFHQAAVKAKADWSTIASIKSRASKSLTESELEVFNHFLVTGTPPDVDAIEAADSGDEDLDEMIADAYSDDEDAQSDEKEQPDLAEHFISE</sequence>
<dbReference type="EMBL" id="CAJPEX010000644">
    <property type="protein sequence ID" value="CAG0916680.1"/>
    <property type="molecule type" value="Genomic_DNA"/>
</dbReference>
<dbReference type="AlphaFoldDB" id="A0A7R9GD77"/>
<comment type="subcellular location">
    <subcellularLocation>
        <location evidence="1">Nucleus</location>
        <location evidence="1">Nucleolus</location>
    </subcellularLocation>
</comment>
<gene>
    <name evidence="9" type="ORF">NMOB1V02_LOCUS4287</name>
</gene>
<feature type="domain" description="U3 small nucleolar RNA-associated protein 6 homolog C-terminal" evidence="8">
    <location>
        <begin position="314"/>
        <end position="593"/>
    </location>
</feature>
<comment type="similarity">
    <text evidence="2">Belongs to the UTP6 family.</text>
</comment>
<dbReference type="InterPro" id="IPR011990">
    <property type="entry name" value="TPR-like_helical_dom_sf"/>
</dbReference>
<accession>A0A7R9GD77</accession>
<keyword evidence="3" id="KW-0698">rRNA processing</keyword>
<dbReference type="SUPFAM" id="SSF48452">
    <property type="entry name" value="TPR-like"/>
    <property type="match status" value="1"/>
</dbReference>
<dbReference type="SMART" id="SM00386">
    <property type="entry name" value="HAT"/>
    <property type="match status" value="4"/>
</dbReference>
<organism evidence="9">
    <name type="scientific">Notodromas monacha</name>
    <dbReference type="NCBI Taxonomy" id="399045"/>
    <lineage>
        <taxon>Eukaryota</taxon>
        <taxon>Metazoa</taxon>
        <taxon>Ecdysozoa</taxon>
        <taxon>Arthropoda</taxon>
        <taxon>Crustacea</taxon>
        <taxon>Oligostraca</taxon>
        <taxon>Ostracoda</taxon>
        <taxon>Podocopa</taxon>
        <taxon>Podocopida</taxon>
        <taxon>Cypridocopina</taxon>
        <taxon>Cypridoidea</taxon>
        <taxon>Cyprididae</taxon>
        <taxon>Notodromas</taxon>
    </lineage>
</organism>
<dbReference type="InterPro" id="IPR056907">
    <property type="entry name" value="UTP6_C"/>
</dbReference>
<dbReference type="EMBL" id="OA882681">
    <property type="protein sequence ID" value="CAD7276528.1"/>
    <property type="molecule type" value="Genomic_DNA"/>
</dbReference>
<evidence type="ECO:0000313" key="9">
    <source>
        <dbReference type="EMBL" id="CAD7276528.1"/>
    </source>
</evidence>
<keyword evidence="5" id="KW-0539">Nucleus</keyword>
<keyword evidence="4" id="KW-0677">Repeat</keyword>
<proteinExistence type="inferred from homology"/>
<reference evidence="9" key="1">
    <citation type="submission" date="2020-11" db="EMBL/GenBank/DDBJ databases">
        <authorList>
            <person name="Tran Van P."/>
        </authorList>
    </citation>
    <scope>NUCLEOTIDE SEQUENCE</scope>
</reference>
<evidence type="ECO:0000256" key="3">
    <source>
        <dbReference type="ARBA" id="ARBA00022552"/>
    </source>
</evidence>
<dbReference type="GO" id="GO:0030515">
    <property type="term" value="F:snoRNA binding"/>
    <property type="evidence" value="ECO:0007669"/>
    <property type="project" value="InterPro"/>
</dbReference>
<dbReference type="PANTHER" id="PTHR23271">
    <property type="entry name" value="HEPATOCELLULAR CARCINOMA-ASSOCIATED ANTIGEN 66"/>
    <property type="match status" value="1"/>
</dbReference>
<feature type="region of interest" description="Disordered" evidence="6">
    <location>
        <begin position="635"/>
        <end position="657"/>
    </location>
</feature>
<dbReference type="GO" id="GO:0000462">
    <property type="term" value="P:maturation of SSU-rRNA from tricistronic rRNA transcript (SSU-rRNA, 5.8S rRNA, LSU-rRNA)"/>
    <property type="evidence" value="ECO:0007669"/>
    <property type="project" value="InterPro"/>
</dbReference>
<keyword evidence="10" id="KW-1185">Reference proteome</keyword>
<protein>
    <recommendedName>
        <fullName evidence="11">U3 small nucleolar RNA-associated protein 6 homolog</fullName>
    </recommendedName>
</protein>
<evidence type="ECO:0000259" key="7">
    <source>
        <dbReference type="Pfam" id="PF08640"/>
    </source>
</evidence>
<dbReference type="InterPro" id="IPR013949">
    <property type="entry name" value="Utp6"/>
</dbReference>
<dbReference type="GO" id="GO:0032040">
    <property type="term" value="C:small-subunit processome"/>
    <property type="evidence" value="ECO:0007669"/>
    <property type="project" value="TreeGrafter"/>
</dbReference>
<evidence type="ECO:0000256" key="2">
    <source>
        <dbReference type="ARBA" id="ARBA00010734"/>
    </source>
</evidence>
<dbReference type="Gene3D" id="1.25.40.10">
    <property type="entry name" value="Tetratricopeptide repeat domain"/>
    <property type="match status" value="2"/>
</dbReference>
<dbReference type="Pfam" id="PF24892">
    <property type="entry name" value="UTP6_C"/>
    <property type="match status" value="1"/>
</dbReference>
<dbReference type="Pfam" id="PF08640">
    <property type="entry name" value="U3_assoc_6"/>
    <property type="match status" value="1"/>
</dbReference>
<evidence type="ECO:0000259" key="8">
    <source>
        <dbReference type="Pfam" id="PF24892"/>
    </source>
</evidence>
<evidence type="ECO:0000256" key="4">
    <source>
        <dbReference type="ARBA" id="ARBA00022737"/>
    </source>
</evidence>
<evidence type="ECO:0000256" key="6">
    <source>
        <dbReference type="SAM" id="MobiDB-lite"/>
    </source>
</evidence>
<feature type="domain" description="U3 small nucleolar RNA-associated protein 6 N-terminal" evidence="7">
    <location>
        <begin position="9"/>
        <end position="91"/>
    </location>
</feature>
<evidence type="ECO:0008006" key="11">
    <source>
        <dbReference type="Google" id="ProtNLM"/>
    </source>
</evidence>
<dbReference type="PANTHER" id="PTHR23271:SF1">
    <property type="entry name" value="U3 SMALL NUCLEOLAR RNA-ASSOCIATED PROTEIN 6 HOMOLOG"/>
    <property type="match status" value="1"/>
</dbReference>
<dbReference type="OrthoDB" id="28112at2759"/>
<evidence type="ECO:0000256" key="1">
    <source>
        <dbReference type="ARBA" id="ARBA00004604"/>
    </source>
</evidence>
<dbReference type="Proteomes" id="UP000678499">
    <property type="component" value="Unassembled WGS sequence"/>
</dbReference>
<evidence type="ECO:0000313" key="10">
    <source>
        <dbReference type="Proteomes" id="UP000678499"/>
    </source>
</evidence>
<dbReference type="InterPro" id="IPR003107">
    <property type="entry name" value="HAT"/>
</dbReference>
<evidence type="ECO:0000256" key="5">
    <source>
        <dbReference type="ARBA" id="ARBA00023242"/>
    </source>
</evidence>
<feature type="compositionally biased region" description="Basic and acidic residues" evidence="6">
    <location>
        <begin position="642"/>
        <end position="657"/>
    </location>
</feature>
<dbReference type="InterPro" id="IPR055347">
    <property type="entry name" value="UTP6_N"/>
</dbReference>
<dbReference type="GO" id="GO:0034388">
    <property type="term" value="C:Pwp2p-containing subcomplex of 90S preribosome"/>
    <property type="evidence" value="ECO:0007669"/>
    <property type="project" value="TreeGrafter"/>
</dbReference>
<name>A0A7R9GD77_9CRUS</name>